<comment type="catalytic activity">
    <reaction evidence="7 10 11">
        <text>4-methyl-5-(2-phosphooxyethyl)-thiazole + 4-amino-2-methyl-5-(diphosphooxymethyl)pyrimidine + H(+) = thiamine phosphate + diphosphate</text>
        <dbReference type="Rhea" id="RHEA:22328"/>
        <dbReference type="ChEBI" id="CHEBI:15378"/>
        <dbReference type="ChEBI" id="CHEBI:33019"/>
        <dbReference type="ChEBI" id="CHEBI:37575"/>
        <dbReference type="ChEBI" id="CHEBI:57841"/>
        <dbReference type="ChEBI" id="CHEBI:58296"/>
        <dbReference type="EC" id="2.5.1.3"/>
    </reaction>
</comment>
<dbReference type="Pfam" id="PF02581">
    <property type="entry name" value="TMP-TENI"/>
    <property type="match status" value="1"/>
</dbReference>
<evidence type="ECO:0000256" key="9">
    <source>
        <dbReference type="ARBA" id="ARBA00047883"/>
    </source>
</evidence>
<dbReference type="Proteomes" id="UP001499978">
    <property type="component" value="Unassembled WGS sequence"/>
</dbReference>
<evidence type="ECO:0000256" key="1">
    <source>
        <dbReference type="ARBA" id="ARBA00003814"/>
    </source>
</evidence>
<dbReference type="InterPro" id="IPR036206">
    <property type="entry name" value="ThiamineP_synth_sf"/>
</dbReference>
<accession>A0ABN3NEJ5</accession>
<gene>
    <name evidence="14" type="primary">thiE_1</name>
    <name evidence="10" type="synonym">thiE</name>
    <name evidence="14" type="ORF">GCM10010201_16750</name>
</gene>
<sequence length="222" mass="21703">MPPVGRLHLITDTRPGRDPLAVLRAALTVPALAPLGPLMVQVRVEDDWTDRQAYELAQAAVQLCAASGAVCLVNDRVDVALAVGAAGVHLGADDLPVEVARRLLGPGAVIGATARGPDGALAALEAGASYLGVGPAYPTTTKDGLPDSIGPSGVAAVAAATRLPVVAIGGVTADRAPGLLAAGAYGVAVVGAVSAAADPAQALARLVSCLSSAFDGSGAGAR</sequence>
<feature type="binding site" evidence="10">
    <location>
        <position position="75"/>
    </location>
    <ligand>
        <name>Mg(2+)</name>
        <dbReference type="ChEBI" id="CHEBI:18420"/>
    </ligand>
</feature>
<keyword evidence="3 10" id="KW-0808">Transferase</keyword>
<dbReference type="InterPro" id="IPR013785">
    <property type="entry name" value="Aldolase_TIM"/>
</dbReference>
<evidence type="ECO:0000256" key="12">
    <source>
        <dbReference type="RuleBase" id="RU004253"/>
    </source>
</evidence>
<evidence type="ECO:0000256" key="6">
    <source>
        <dbReference type="ARBA" id="ARBA00022977"/>
    </source>
</evidence>
<keyword evidence="5 10" id="KW-0460">Magnesium</keyword>
<dbReference type="Gene3D" id="3.20.20.70">
    <property type="entry name" value="Aldolase class I"/>
    <property type="match status" value="1"/>
</dbReference>
<comment type="function">
    <text evidence="1 10">Condenses 4-methyl-5-(beta-hydroxyethyl)thiazole monophosphate (THZ-P) and 2-methyl-4-amino-5-hydroxymethyl pyrimidine pyrophosphate (HMP-PP) to form thiamine monophosphate (TMP).</text>
</comment>
<feature type="binding site" evidence="10">
    <location>
        <position position="94"/>
    </location>
    <ligand>
        <name>Mg(2+)</name>
        <dbReference type="ChEBI" id="CHEBI:18420"/>
    </ligand>
</feature>
<evidence type="ECO:0000256" key="11">
    <source>
        <dbReference type="RuleBase" id="RU003826"/>
    </source>
</evidence>
<dbReference type="PANTHER" id="PTHR20857:SF15">
    <property type="entry name" value="THIAMINE-PHOSPHATE SYNTHASE"/>
    <property type="match status" value="1"/>
</dbReference>
<comment type="pathway">
    <text evidence="2 10 12">Cofactor biosynthesis; thiamine diphosphate biosynthesis; thiamine phosphate from 4-amino-2-methyl-5-diphosphomethylpyrimidine and 4-methyl-5-(2-phosphoethyl)-thiazole: step 1/1.</text>
</comment>
<evidence type="ECO:0000256" key="7">
    <source>
        <dbReference type="ARBA" id="ARBA00047334"/>
    </source>
</evidence>
<dbReference type="CDD" id="cd00564">
    <property type="entry name" value="TMP_TenI"/>
    <property type="match status" value="1"/>
</dbReference>
<dbReference type="EMBL" id="BAAARY010000005">
    <property type="protein sequence ID" value="GAA2520010.1"/>
    <property type="molecule type" value="Genomic_DNA"/>
</dbReference>
<reference evidence="14 15" key="1">
    <citation type="journal article" date="2019" name="Int. J. Syst. Evol. Microbiol.">
        <title>The Global Catalogue of Microorganisms (GCM) 10K type strain sequencing project: providing services to taxonomists for standard genome sequencing and annotation.</title>
        <authorList>
            <consortium name="The Broad Institute Genomics Platform"/>
            <consortium name="The Broad Institute Genome Sequencing Center for Infectious Disease"/>
            <person name="Wu L."/>
            <person name="Ma J."/>
        </authorList>
    </citation>
    <scope>NUCLEOTIDE SEQUENCE [LARGE SCALE GENOMIC DNA]</scope>
    <source>
        <strain evidence="14 15">JCM 3367</strain>
    </source>
</reference>
<evidence type="ECO:0000256" key="2">
    <source>
        <dbReference type="ARBA" id="ARBA00005165"/>
    </source>
</evidence>
<feature type="binding site" evidence="10">
    <location>
        <begin position="139"/>
        <end position="141"/>
    </location>
    <ligand>
        <name>2-[(2R,5Z)-2-carboxy-4-methylthiazol-5(2H)-ylidene]ethyl phosphate</name>
        <dbReference type="ChEBI" id="CHEBI:62899"/>
    </ligand>
</feature>
<comment type="catalytic activity">
    <reaction evidence="9 10 11">
        <text>2-[(2R,5Z)-2-carboxy-4-methylthiazol-5(2H)-ylidene]ethyl phosphate + 4-amino-2-methyl-5-(diphosphooxymethyl)pyrimidine + 2 H(+) = thiamine phosphate + CO2 + diphosphate</text>
        <dbReference type="Rhea" id="RHEA:47844"/>
        <dbReference type="ChEBI" id="CHEBI:15378"/>
        <dbReference type="ChEBI" id="CHEBI:16526"/>
        <dbReference type="ChEBI" id="CHEBI:33019"/>
        <dbReference type="ChEBI" id="CHEBI:37575"/>
        <dbReference type="ChEBI" id="CHEBI:57841"/>
        <dbReference type="ChEBI" id="CHEBI:62899"/>
        <dbReference type="EC" id="2.5.1.3"/>
    </reaction>
</comment>
<dbReference type="EC" id="2.5.1.3" evidence="10"/>
<feature type="binding site" evidence="10">
    <location>
        <position position="113"/>
    </location>
    <ligand>
        <name>4-amino-2-methyl-5-(diphosphooxymethyl)pyrimidine</name>
        <dbReference type="ChEBI" id="CHEBI:57841"/>
    </ligand>
</feature>
<protein>
    <recommendedName>
        <fullName evidence="10">Thiamine-phosphate synthase</fullName>
        <shortName evidence="10">TP synthase</shortName>
        <shortName evidence="10">TPS</shortName>
        <ecNumber evidence="10">2.5.1.3</ecNumber>
    </recommendedName>
    <alternativeName>
        <fullName evidence="10">Thiamine-phosphate pyrophosphorylase</fullName>
        <shortName evidence="10">TMP pyrophosphorylase</shortName>
        <shortName evidence="10">TMP-PPase</shortName>
    </alternativeName>
</protein>
<feature type="binding site" evidence="10">
    <location>
        <position position="142"/>
    </location>
    <ligand>
        <name>4-amino-2-methyl-5-(diphosphooxymethyl)pyrimidine</name>
        <dbReference type="ChEBI" id="CHEBI:57841"/>
    </ligand>
</feature>
<comment type="similarity">
    <text evidence="10 11">Belongs to the thiamine-phosphate synthase family.</text>
</comment>
<keyword evidence="15" id="KW-1185">Reference proteome</keyword>
<dbReference type="InterPro" id="IPR034291">
    <property type="entry name" value="TMP_synthase"/>
</dbReference>
<feature type="domain" description="Thiamine phosphate synthase/TenI" evidence="13">
    <location>
        <begin position="7"/>
        <end position="193"/>
    </location>
</feature>
<comment type="caution">
    <text evidence="10">Lacks conserved residue(s) required for the propagation of feature annotation.</text>
</comment>
<dbReference type="NCBIfam" id="TIGR00693">
    <property type="entry name" value="thiE"/>
    <property type="match status" value="1"/>
</dbReference>
<comment type="catalytic activity">
    <reaction evidence="8 10 11">
        <text>2-(2-carboxy-4-methylthiazol-5-yl)ethyl phosphate + 4-amino-2-methyl-5-(diphosphooxymethyl)pyrimidine + 2 H(+) = thiamine phosphate + CO2 + diphosphate</text>
        <dbReference type="Rhea" id="RHEA:47848"/>
        <dbReference type="ChEBI" id="CHEBI:15378"/>
        <dbReference type="ChEBI" id="CHEBI:16526"/>
        <dbReference type="ChEBI" id="CHEBI:33019"/>
        <dbReference type="ChEBI" id="CHEBI:37575"/>
        <dbReference type="ChEBI" id="CHEBI:57841"/>
        <dbReference type="ChEBI" id="CHEBI:62890"/>
        <dbReference type="EC" id="2.5.1.3"/>
    </reaction>
</comment>
<evidence type="ECO:0000256" key="8">
    <source>
        <dbReference type="ARBA" id="ARBA00047851"/>
    </source>
</evidence>
<comment type="caution">
    <text evidence="14">The sequence shown here is derived from an EMBL/GenBank/DDBJ whole genome shotgun (WGS) entry which is preliminary data.</text>
</comment>
<evidence type="ECO:0000313" key="14">
    <source>
        <dbReference type="EMBL" id="GAA2520010.1"/>
    </source>
</evidence>
<organism evidence="14 15">
    <name type="scientific">Pilimelia columellifera subsp. columellifera</name>
    <dbReference type="NCBI Taxonomy" id="706583"/>
    <lineage>
        <taxon>Bacteria</taxon>
        <taxon>Bacillati</taxon>
        <taxon>Actinomycetota</taxon>
        <taxon>Actinomycetes</taxon>
        <taxon>Micromonosporales</taxon>
        <taxon>Micromonosporaceae</taxon>
        <taxon>Pilimelia</taxon>
    </lineage>
</organism>
<evidence type="ECO:0000313" key="15">
    <source>
        <dbReference type="Proteomes" id="UP001499978"/>
    </source>
</evidence>
<proteinExistence type="inferred from homology"/>
<keyword evidence="6 10" id="KW-0784">Thiamine biosynthesis</keyword>
<evidence type="ECO:0000256" key="3">
    <source>
        <dbReference type="ARBA" id="ARBA00022679"/>
    </source>
</evidence>
<dbReference type="HAMAP" id="MF_00097">
    <property type="entry name" value="TMP_synthase"/>
    <property type="match status" value="1"/>
</dbReference>
<evidence type="ECO:0000256" key="5">
    <source>
        <dbReference type="ARBA" id="ARBA00022842"/>
    </source>
</evidence>
<evidence type="ECO:0000256" key="10">
    <source>
        <dbReference type="HAMAP-Rule" id="MF_00097"/>
    </source>
</evidence>
<keyword evidence="4 10" id="KW-0479">Metal-binding</keyword>
<name>A0ABN3NEJ5_9ACTN</name>
<dbReference type="PANTHER" id="PTHR20857">
    <property type="entry name" value="THIAMINE-PHOSPHATE PYROPHOSPHORYLASE"/>
    <property type="match status" value="1"/>
</dbReference>
<dbReference type="RefSeq" id="WP_344170785.1">
    <property type="nucleotide sequence ID" value="NZ_BAAARY010000005.1"/>
</dbReference>
<feature type="binding site" evidence="10">
    <location>
        <begin position="41"/>
        <end position="45"/>
    </location>
    <ligand>
        <name>4-amino-2-methyl-5-(diphosphooxymethyl)pyrimidine</name>
        <dbReference type="ChEBI" id="CHEBI:57841"/>
    </ligand>
</feature>
<dbReference type="InterPro" id="IPR022998">
    <property type="entry name" value="ThiamineP_synth_TenI"/>
</dbReference>
<evidence type="ECO:0000256" key="4">
    <source>
        <dbReference type="ARBA" id="ARBA00022723"/>
    </source>
</evidence>
<evidence type="ECO:0000259" key="13">
    <source>
        <dbReference type="Pfam" id="PF02581"/>
    </source>
</evidence>
<dbReference type="SUPFAM" id="SSF51391">
    <property type="entry name" value="Thiamin phosphate synthase"/>
    <property type="match status" value="1"/>
</dbReference>
<comment type="cofactor">
    <cofactor evidence="10">
        <name>Mg(2+)</name>
        <dbReference type="ChEBI" id="CHEBI:18420"/>
    </cofactor>
    <text evidence="10">Binds 1 Mg(2+) ion per subunit.</text>
</comment>
<feature type="binding site" evidence="10">
    <location>
        <position position="170"/>
    </location>
    <ligand>
        <name>2-[(2R,5Z)-2-carboxy-4-methylthiazol-5(2H)-ylidene]ethyl phosphate</name>
        <dbReference type="ChEBI" id="CHEBI:62899"/>
    </ligand>
</feature>
<feature type="binding site" evidence="10">
    <location>
        <position position="74"/>
    </location>
    <ligand>
        <name>4-amino-2-methyl-5-(diphosphooxymethyl)pyrimidine</name>
        <dbReference type="ChEBI" id="CHEBI:57841"/>
    </ligand>
</feature>